<evidence type="ECO:0000313" key="1">
    <source>
        <dbReference type="EMBL" id="OGD67118.1"/>
    </source>
</evidence>
<comment type="caution">
    <text evidence="1">The sequence shown here is derived from an EMBL/GenBank/DDBJ whole genome shotgun (WGS) entry which is preliminary data.</text>
</comment>
<sequence length="62" mass="6808">MSEDILSEDTVEDEMDICDCGECEDCIKESGECTCGDCDVCLATAEDLDDIDDIEDIYSDVI</sequence>
<reference evidence="1 2" key="1">
    <citation type="journal article" date="2016" name="Nat. Commun.">
        <title>Thousands of microbial genomes shed light on interconnected biogeochemical processes in an aquifer system.</title>
        <authorList>
            <person name="Anantharaman K."/>
            <person name="Brown C.T."/>
            <person name="Hug L.A."/>
            <person name="Sharon I."/>
            <person name="Castelle C.J."/>
            <person name="Probst A.J."/>
            <person name="Thomas B.C."/>
            <person name="Singh A."/>
            <person name="Wilkins M.J."/>
            <person name="Karaoz U."/>
            <person name="Brodie E.L."/>
            <person name="Williams K.H."/>
            <person name="Hubbard S.S."/>
            <person name="Banfield J.F."/>
        </authorList>
    </citation>
    <scope>NUCLEOTIDE SEQUENCE [LARGE SCALE GENOMIC DNA]</scope>
</reference>
<dbReference type="Proteomes" id="UP000179003">
    <property type="component" value="Unassembled WGS sequence"/>
</dbReference>
<dbReference type="EMBL" id="MFAE01000008">
    <property type="protein sequence ID" value="OGD67118.1"/>
    <property type="molecule type" value="Genomic_DNA"/>
</dbReference>
<dbReference type="AlphaFoldDB" id="A0A1F5EI86"/>
<accession>A0A1F5EI86</accession>
<gene>
    <name evidence="1" type="ORF">A2442_01840</name>
</gene>
<evidence type="ECO:0000313" key="2">
    <source>
        <dbReference type="Proteomes" id="UP000179003"/>
    </source>
</evidence>
<dbReference type="STRING" id="1797582.A2442_01840"/>
<protein>
    <submittedName>
        <fullName evidence="1">Uncharacterized protein</fullName>
    </submittedName>
</protein>
<organism evidence="1 2">
    <name type="scientific">Candidatus Campbellbacteria bacterium RIFOXYC2_FULL_35_25</name>
    <dbReference type="NCBI Taxonomy" id="1797582"/>
    <lineage>
        <taxon>Bacteria</taxon>
        <taxon>Candidatus Campbelliibacteriota</taxon>
    </lineage>
</organism>
<name>A0A1F5EI86_9BACT</name>
<proteinExistence type="predicted"/>